<dbReference type="EMBL" id="CP013694">
    <property type="protein sequence ID" value="ALU30019.1"/>
    <property type="molecule type" value="Genomic_DNA"/>
</dbReference>
<evidence type="ECO:0000313" key="3">
    <source>
        <dbReference type="Proteomes" id="UP000060043"/>
    </source>
</evidence>
<dbReference type="EMBL" id="CP013695">
    <property type="protein sequence ID" value="ALU30709.1"/>
    <property type="molecule type" value="Genomic_DNA"/>
</dbReference>
<dbReference type="Proteomes" id="UP000065473">
    <property type="component" value="Chromosome"/>
</dbReference>
<accession>A0A0U3GKE8</accession>
<organism evidence="2 3">
    <name type="scientific">Sulfolobus acidocaldarius</name>
    <dbReference type="NCBI Taxonomy" id="2285"/>
    <lineage>
        <taxon>Archaea</taxon>
        <taxon>Thermoproteota</taxon>
        <taxon>Thermoprotei</taxon>
        <taxon>Sulfolobales</taxon>
        <taxon>Sulfolobaceae</taxon>
        <taxon>Sulfolobus</taxon>
    </lineage>
</organism>
<protein>
    <submittedName>
        <fullName evidence="2">Uncharacterized protein</fullName>
    </submittedName>
</protein>
<dbReference type="AlphaFoldDB" id="A0A0U3GKE8"/>
<gene>
    <name evidence="1" type="ORF">ATY89_08780</name>
    <name evidence="2" type="ORF">ATZ20_00190</name>
</gene>
<dbReference type="Proteomes" id="UP000060043">
    <property type="component" value="Chromosome"/>
</dbReference>
<name>A0A0U3GKE8_9CREN</name>
<dbReference type="RefSeq" id="WP_015385694.1">
    <property type="nucleotide sequence ID" value="NZ_LPRL01000004.1"/>
</dbReference>
<evidence type="ECO:0000313" key="1">
    <source>
        <dbReference type="EMBL" id="ALU30019.1"/>
    </source>
</evidence>
<reference evidence="3 4" key="1">
    <citation type="submission" date="2015-12" db="EMBL/GenBank/DDBJ databases">
        <title>A stable core within a dynamic pangenome in Sulfolobus acidocaldarius.</title>
        <authorList>
            <person name="Anderson R."/>
            <person name="Kouris A."/>
            <person name="Seward C."/>
            <person name="Campbell K."/>
            <person name="Whitaker R."/>
        </authorList>
    </citation>
    <scope>NUCLEOTIDE SEQUENCE [LARGE SCALE GENOMIC DNA]</scope>
    <source>
        <strain evidence="1 4">GG12-C01-09</strain>
        <strain evidence="2 3">NG05B_CO5_07</strain>
    </source>
</reference>
<evidence type="ECO:0000313" key="2">
    <source>
        <dbReference type="EMBL" id="ALU30709.1"/>
    </source>
</evidence>
<proteinExistence type="predicted"/>
<evidence type="ECO:0000313" key="4">
    <source>
        <dbReference type="Proteomes" id="UP000065473"/>
    </source>
</evidence>
<sequence>MVKLLNSLYRIRVVSRVAGKTKNEVRAPFGRRGDKILNHSNFGDTLVLMMYGFDSCIFRYVRNKQNFHDKRVPEDDLLTYTFSSSYWNEREDCSYYLRCKVEFEYYIPELFETFVYMKGLML</sequence>